<feature type="domain" description="GH18" evidence="15">
    <location>
        <begin position="20"/>
        <end position="431"/>
    </location>
</feature>
<dbReference type="Gene3D" id="3.30.60.10">
    <property type="entry name" value="Endochitinase-like"/>
    <property type="match status" value="1"/>
</dbReference>
<name>A0A6A5Z3X4_9PLEO</name>
<comment type="catalytic activity">
    <reaction evidence="1">
        <text>Random endo-hydrolysis of N-acetyl-beta-D-glucosaminide (1-&gt;4)-beta-linkages in chitin and chitodextrins.</text>
        <dbReference type="EC" id="3.2.1.14"/>
    </reaction>
</comment>
<dbReference type="Gene3D" id="3.20.20.80">
    <property type="entry name" value="Glycosidases"/>
    <property type="match status" value="1"/>
</dbReference>
<dbReference type="InterPro" id="IPR001579">
    <property type="entry name" value="Glyco_hydro_18_chit_AS"/>
</dbReference>
<evidence type="ECO:0000259" key="14">
    <source>
        <dbReference type="PROSITE" id="PS50941"/>
    </source>
</evidence>
<dbReference type="PROSITE" id="PS50941">
    <property type="entry name" value="CHIT_BIND_I_2"/>
    <property type="match status" value="1"/>
</dbReference>
<proteinExistence type="inferred from homology"/>
<evidence type="ECO:0000313" key="16">
    <source>
        <dbReference type="EMBL" id="KAF2114110.1"/>
    </source>
</evidence>
<dbReference type="InterPro" id="IPR011583">
    <property type="entry name" value="Chitinase_II/V-like_cat"/>
</dbReference>
<dbReference type="EMBL" id="ML977326">
    <property type="protein sequence ID" value="KAF2114110.1"/>
    <property type="molecule type" value="Genomic_DNA"/>
</dbReference>
<evidence type="ECO:0000256" key="13">
    <source>
        <dbReference type="SAM" id="SignalP"/>
    </source>
</evidence>
<dbReference type="InterPro" id="IPR050314">
    <property type="entry name" value="Glycosyl_Hydrlase_18"/>
</dbReference>
<evidence type="ECO:0000256" key="1">
    <source>
        <dbReference type="ARBA" id="ARBA00000822"/>
    </source>
</evidence>
<dbReference type="SUPFAM" id="SSF57016">
    <property type="entry name" value="Plant lectins/antimicrobial peptides"/>
    <property type="match status" value="1"/>
</dbReference>
<feature type="disulfide bond" evidence="9">
    <location>
        <begin position="320"/>
        <end position="334"/>
    </location>
</feature>
<evidence type="ECO:0000256" key="3">
    <source>
        <dbReference type="ARBA" id="ARBA00022669"/>
    </source>
</evidence>
<organism evidence="16 17">
    <name type="scientific">Lophiotrema nucula</name>
    <dbReference type="NCBI Taxonomy" id="690887"/>
    <lineage>
        <taxon>Eukaryota</taxon>
        <taxon>Fungi</taxon>
        <taxon>Dikarya</taxon>
        <taxon>Ascomycota</taxon>
        <taxon>Pezizomycotina</taxon>
        <taxon>Dothideomycetes</taxon>
        <taxon>Pleosporomycetidae</taxon>
        <taxon>Pleosporales</taxon>
        <taxon>Lophiotremataceae</taxon>
        <taxon>Lophiotrema</taxon>
    </lineage>
</organism>
<protein>
    <recommendedName>
        <fullName evidence="2">chitinase</fullName>
        <ecNumber evidence="2">3.2.1.14</ecNumber>
    </recommendedName>
</protein>
<dbReference type="InterPro" id="IPR001223">
    <property type="entry name" value="Glyco_hydro18_cat"/>
</dbReference>
<evidence type="ECO:0000256" key="6">
    <source>
        <dbReference type="ARBA" id="ARBA00023277"/>
    </source>
</evidence>
<dbReference type="AlphaFoldDB" id="A0A6A5Z3X4"/>
<gene>
    <name evidence="16" type="ORF">BDV96DRAFT_495248</name>
</gene>
<dbReference type="Pfam" id="PF00704">
    <property type="entry name" value="Glyco_hydro_18"/>
    <property type="match status" value="1"/>
</dbReference>
<dbReference type="PROSITE" id="PS01095">
    <property type="entry name" value="GH18_1"/>
    <property type="match status" value="1"/>
</dbReference>
<dbReference type="InterPro" id="IPR001002">
    <property type="entry name" value="Chitin-bd_1"/>
</dbReference>
<dbReference type="InterPro" id="IPR017853">
    <property type="entry name" value="GH"/>
</dbReference>
<feature type="signal peptide" evidence="13">
    <location>
        <begin position="1"/>
        <end position="20"/>
    </location>
</feature>
<dbReference type="GO" id="GO:0006032">
    <property type="term" value="P:chitin catabolic process"/>
    <property type="evidence" value="ECO:0007669"/>
    <property type="project" value="UniProtKB-KW"/>
</dbReference>
<dbReference type="EC" id="3.2.1.14" evidence="2"/>
<feature type="disulfide bond" evidence="9">
    <location>
        <begin position="315"/>
        <end position="327"/>
    </location>
</feature>
<dbReference type="InterPro" id="IPR036861">
    <property type="entry name" value="Endochitinase-like_sf"/>
</dbReference>
<dbReference type="GO" id="GO:0000272">
    <property type="term" value="P:polysaccharide catabolic process"/>
    <property type="evidence" value="ECO:0007669"/>
    <property type="project" value="UniProtKB-KW"/>
</dbReference>
<dbReference type="GO" id="GO:0005576">
    <property type="term" value="C:extracellular region"/>
    <property type="evidence" value="ECO:0007669"/>
    <property type="project" value="TreeGrafter"/>
</dbReference>
<evidence type="ECO:0000256" key="5">
    <source>
        <dbReference type="ARBA" id="ARBA00023024"/>
    </source>
</evidence>
<evidence type="ECO:0000256" key="11">
    <source>
        <dbReference type="RuleBase" id="RU004453"/>
    </source>
</evidence>
<evidence type="ECO:0000259" key="15">
    <source>
        <dbReference type="PROSITE" id="PS51910"/>
    </source>
</evidence>
<dbReference type="PROSITE" id="PS51910">
    <property type="entry name" value="GH18_2"/>
    <property type="match status" value="1"/>
</dbReference>
<keyword evidence="6" id="KW-0119">Carbohydrate metabolism</keyword>
<dbReference type="CDD" id="cd00035">
    <property type="entry name" value="ChtBD1"/>
    <property type="match status" value="1"/>
</dbReference>
<dbReference type="PANTHER" id="PTHR11177">
    <property type="entry name" value="CHITINASE"/>
    <property type="match status" value="1"/>
</dbReference>
<keyword evidence="13" id="KW-0732">Signal</keyword>
<evidence type="ECO:0000313" key="17">
    <source>
        <dbReference type="Proteomes" id="UP000799770"/>
    </source>
</evidence>
<evidence type="ECO:0000256" key="9">
    <source>
        <dbReference type="PROSITE-ProRule" id="PRU00261"/>
    </source>
</evidence>
<evidence type="ECO:0000256" key="8">
    <source>
        <dbReference type="ARBA" id="ARBA00023326"/>
    </source>
</evidence>
<comment type="similarity">
    <text evidence="11">Belongs to the glycosyl hydrolase 18 family.</text>
</comment>
<keyword evidence="8" id="KW-0624">Polysaccharide degradation</keyword>
<keyword evidence="5" id="KW-0146">Chitin degradation</keyword>
<dbReference type="GO" id="GO:0008061">
    <property type="term" value="F:chitin binding"/>
    <property type="evidence" value="ECO:0007669"/>
    <property type="project" value="UniProtKB-UniRule"/>
</dbReference>
<dbReference type="SUPFAM" id="SSF51445">
    <property type="entry name" value="(Trans)glycosidases"/>
    <property type="match status" value="1"/>
</dbReference>
<keyword evidence="9" id="KW-1015">Disulfide bond</keyword>
<feature type="region of interest" description="Disordered" evidence="12">
    <location>
        <begin position="472"/>
        <end position="526"/>
    </location>
</feature>
<keyword evidence="17" id="KW-1185">Reference proteome</keyword>
<dbReference type="SMART" id="SM00636">
    <property type="entry name" value="Glyco_18"/>
    <property type="match status" value="1"/>
</dbReference>
<dbReference type="OrthoDB" id="73875at2759"/>
<comment type="caution">
    <text evidence="9">Lacks conserved residue(s) required for the propagation of feature annotation.</text>
</comment>
<feature type="chain" id="PRO_5025351908" description="chitinase" evidence="13">
    <location>
        <begin position="21"/>
        <end position="526"/>
    </location>
</feature>
<evidence type="ECO:0000256" key="4">
    <source>
        <dbReference type="ARBA" id="ARBA00022801"/>
    </source>
</evidence>
<keyword evidence="4 10" id="KW-0378">Hydrolase</keyword>
<sequence>MHLPSLAFLAPLLLGTSVQGRFLLYSDEWHPDIPTNAADVAGVDHVILAFAPAAGGEFKSATRIPDIKAKFPNAKIMAAIGGWGDDTFSQQVTSDAAITGFVSRIVQLIQTNKLDGIDIDWEYPGGNGEDYKVHPNSEKTGEIKAFPKLLKATYTAIKALGQDKLLSIATPGKKTDMIAYLPETAADIYNNVDYVNIMAYDLMNRRDKVTNHHTSVVDVNNTVWNYLDLGFPPEKLNLGFAYYAKYFTTKGDCSKQPLGCEIVEAENPVTGNDTHTSGAFTFEKKNMQPVDMSKVTPSYSGMCGLNTQTGALESCPAGSCCSESNYCGNSEAHCSAGCQHAFSTGCTGPDVAGSWQAAAKNGVVDEVKGGKYYFDPKEKLFWTWEDKDLIARKFADIVDTLGLGGVFAWSLGEDSNDWSHITTMSAQVAKLSSTSPKLSSVALSTGGENLTQNEASVKGDSSTVLLGDADMAQPAEKEQEPADQYYDDDQATEGGDDATYSGEYDDGSYTGEEQDDADSEWVWYKG</sequence>
<evidence type="ECO:0000256" key="7">
    <source>
        <dbReference type="ARBA" id="ARBA00023295"/>
    </source>
</evidence>
<evidence type="ECO:0000256" key="2">
    <source>
        <dbReference type="ARBA" id="ARBA00012729"/>
    </source>
</evidence>
<keyword evidence="7 10" id="KW-0326">Glycosidase</keyword>
<evidence type="ECO:0000256" key="12">
    <source>
        <dbReference type="SAM" id="MobiDB-lite"/>
    </source>
</evidence>
<dbReference type="PANTHER" id="PTHR11177:SF337">
    <property type="entry name" value="CHITINASE"/>
    <property type="match status" value="1"/>
</dbReference>
<keyword evidence="3 9" id="KW-0147">Chitin-binding</keyword>
<evidence type="ECO:0000256" key="10">
    <source>
        <dbReference type="RuleBase" id="RU000489"/>
    </source>
</evidence>
<dbReference type="GO" id="GO:0008843">
    <property type="term" value="F:endochitinase activity"/>
    <property type="evidence" value="ECO:0007669"/>
    <property type="project" value="UniProtKB-EC"/>
</dbReference>
<reference evidence="16" key="1">
    <citation type="journal article" date="2020" name="Stud. Mycol.">
        <title>101 Dothideomycetes genomes: a test case for predicting lifestyles and emergence of pathogens.</title>
        <authorList>
            <person name="Haridas S."/>
            <person name="Albert R."/>
            <person name="Binder M."/>
            <person name="Bloem J."/>
            <person name="Labutti K."/>
            <person name="Salamov A."/>
            <person name="Andreopoulos B."/>
            <person name="Baker S."/>
            <person name="Barry K."/>
            <person name="Bills G."/>
            <person name="Bluhm B."/>
            <person name="Cannon C."/>
            <person name="Castanera R."/>
            <person name="Culley D."/>
            <person name="Daum C."/>
            <person name="Ezra D."/>
            <person name="Gonzalez J."/>
            <person name="Henrissat B."/>
            <person name="Kuo A."/>
            <person name="Liang C."/>
            <person name="Lipzen A."/>
            <person name="Lutzoni F."/>
            <person name="Magnuson J."/>
            <person name="Mondo S."/>
            <person name="Nolan M."/>
            <person name="Ohm R."/>
            <person name="Pangilinan J."/>
            <person name="Park H.-J."/>
            <person name="Ramirez L."/>
            <person name="Alfaro M."/>
            <person name="Sun H."/>
            <person name="Tritt A."/>
            <person name="Yoshinaga Y."/>
            <person name="Zwiers L.-H."/>
            <person name="Turgeon B."/>
            <person name="Goodwin S."/>
            <person name="Spatafora J."/>
            <person name="Crous P."/>
            <person name="Grigoriev I."/>
        </authorList>
    </citation>
    <scope>NUCLEOTIDE SEQUENCE</scope>
    <source>
        <strain evidence="16">CBS 627.86</strain>
    </source>
</reference>
<accession>A0A6A5Z3X4</accession>
<feature type="domain" description="Chitin-binding type-1" evidence="14">
    <location>
        <begin position="300"/>
        <end position="348"/>
    </location>
</feature>
<feature type="compositionally biased region" description="Acidic residues" evidence="12">
    <location>
        <begin position="485"/>
        <end position="496"/>
    </location>
</feature>
<dbReference type="Proteomes" id="UP000799770">
    <property type="component" value="Unassembled WGS sequence"/>
</dbReference>